<accession>W4LSU2</accession>
<gene>
    <name evidence="3" type="ORF">ETSY2_37820</name>
</gene>
<dbReference type="Pfam" id="PF13424">
    <property type="entry name" value="TPR_12"/>
    <property type="match status" value="3"/>
</dbReference>
<dbReference type="InterPro" id="IPR011990">
    <property type="entry name" value="TPR-like_helical_dom_sf"/>
</dbReference>
<proteinExistence type="predicted"/>
<comment type="caution">
    <text evidence="3">The sequence shown here is derived from an EMBL/GenBank/DDBJ whole genome shotgun (WGS) entry which is preliminary data.</text>
</comment>
<dbReference type="SMART" id="SM00028">
    <property type="entry name" value="TPR"/>
    <property type="match status" value="7"/>
</dbReference>
<dbReference type="Pfam" id="PF12770">
    <property type="entry name" value="CHAT"/>
    <property type="match status" value="1"/>
</dbReference>
<dbReference type="AlphaFoldDB" id="W4LSU2"/>
<dbReference type="Gene3D" id="1.25.40.10">
    <property type="entry name" value="Tetratricopeptide repeat domain"/>
    <property type="match status" value="2"/>
</dbReference>
<dbReference type="Pfam" id="PF13374">
    <property type="entry name" value="TPR_10"/>
    <property type="match status" value="1"/>
</dbReference>
<evidence type="ECO:0000259" key="2">
    <source>
        <dbReference type="Pfam" id="PF12770"/>
    </source>
</evidence>
<feature type="coiled-coil region" evidence="1">
    <location>
        <begin position="399"/>
        <end position="448"/>
    </location>
</feature>
<evidence type="ECO:0000313" key="4">
    <source>
        <dbReference type="Proteomes" id="UP000019140"/>
    </source>
</evidence>
<organism evidence="3 4">
    <name type="scientific">Candidatus Entotheonella gemina</name>
    <dbReference type="NCBI Taxonomy" id="1429439"/>
    <lineage>
        <taxon>Bacteria</taxon>
        <taxon>Pseudomonadati</taxon>
        <taxon>Nitrospinota/Tectimicrobiota group</taxon>
        <taxon>Candidatus Tectimicrobiota</taxon>
        <taxon>Candidatus Entotheonellia</taxon>
        <taxon>Candidatus Entotheonellales</taxon>
        <taxon>Candidatus Entotheonellaceae</taxon>
        <taxon>Candidatus Entotheonella</taxon>
    </lineage>
</organism>
<dbReference type="PANTHER" id="PTHR46082:SF6">
    <property type="entry name" value="AAA+ ATPASE DOMAIN-CONTAINING PROTEIN-RELATED"/>
    <property type="match status" value="1"/>
</dbReference>
<dbReference type="InterPro" id="IPR053137">
    <property type="entry name" value="NLR-like"/>
</dbReference>
<evidence type="ECO:0000256" key="1">
    <source>
        <dbReference type="SAM" id="Coils"/>
    </source>
</evidence>
<evidence type="ECO:0000313" key="3">
    <source>
        <dbReference type="EMBL" id="ETX01124.1"/>
    </source>
</evidence>
<keyword evidence="4" id="KW-1185">Reference proteome</keyword>
<dbReference type="HOGENOM" id="CLU_002404_1_0_7"/>
<name>W4LSU2_9BACT</name>
<dbReference type="EMBL" id="AZHX01001656">
    <property type="protein sequence ID" value="ETX01124.1"/>
    <property type="molecule type" value="Genomic_DNA"/>
</dbReference>
<keyword evidence="1" id="KW-0175">Coiled coil</keyword>
<reference evidence="3 4" key="1">
    <citation type="journal article" date="2014" name="Nature">
        <title>An environmental bacterial taxon with a large and distinct metabolic repertoire.</title>
        <authorList>
            <person name="Wilson M.C."/>
            <person name="Mori T."/>
            <person name="Ruckert C."/>
            <person name="Uria A.R."/>
            <person name="Helf M.J."/>
            <person name="Takada K."/>
            <person name="Gernert C."/>
            <person name="Steffens U.A."/>
            <person name="Heycke N."/>
            <person name="Schmitt S."/>
            <person name="Rinke C."/>
            <person name="Helfrich E.J."/>
            <person name="Brachmann A.O."/>
            <person name="Gurgui C."/>
            <person name="Wakimoto T."/>
            <person name="Kracht M."/>
            <person name="Crusemann M."/>
            <person name="Hentschel U."/>
            <person name="Abe I."/>
            <person name="Matsunaga S."/>
            <person name="Kalinowski J."/>
            <person name="Takeyama H."/>
            <person name="Piel J."/>
        </authorList>
    </citation>
    <scope>NUCLEOTIDE SEQUENCE [LARGE SCALE GENOMIC DNA]</scope>
    <source>
        <strain evidence="4">TSY2</strain>
    </source>
</reference>
<protein>
    <recommendedName>
        <fullName evidence="2">CHAT domain-containing protein</fullName>
    </recommendedName>
</protein>
<dbReference type="PANTHER" id="PTHR46082">
    <property type="entry name" value="ATP/GTP-BINDING PROTEIN-RELATED"/>
    <property type="match status" value="1"/>
</dbReference>
<dbReference type="InterPro" id="IPR024983">
    <property type="entry name" value="CHAT_dom"/>
</dbReference>
<dbReference type="SUPFAM" id="SSF48452">
    <property type="entry name" value="TPR-like"/>
    <property type="match status" value="1"/>
</dbReference>
<dbReference type="InterPro" id="IPR019734">
    <property type="entry name" value="TPR_rpt"/>
</dbReference>
<dbReference type="PRINTS" id="PR00381">
    <property type="entry name" value="KINESINLIGHT"/>
</dbReference>
<dbReference type="Proteomes" id="UP000019140">
    <property type="component" value="Unassembled WGS sequence"/>
</dbReference>
<feature type="domain" description="CHAT" evidence="2">
    <location>
        <begin position="537"/>
        <end position="858"/>
    </location>
</feature>
<sequence length="858" mass="97884">MNSLASLYTSQGRYGEAEPLFKETLEKRREVLGMNHPDTLTSMNNLASLYQSQGRYGEAELLFKEALEKRRKVSGLSHSTTLTSMNNLAALYHAQGRYGETELLHKEVLEKRREMLGLSHPATLVSMNNLAALYHAQRRHREAESLYKEVLERYRKVLGVSHSTTLKSMHNLANLYRNQNRYLEAKSLYKELLEKSREVLGEDHPDTLLYMSNFASSYTSHGRYEESELSLKEVLEKRREILGLNHPSTLNSMNSLTDLYHTQERYIEAEPLYKEILEKRREVLGTSHPHTLTVQLNYITLLINLYKERDALLLLKNMEAHLFTYIITQLDTLSKERVRRRFQLSTSLFQNIVFSLAHRKPSSETTRFAARVLLQWKQIQAEEEAYIAQLVRTTQDPRIRTAGEKVIELRTRLSRLTQQPEAESQSPLSKTLSELERVEVELQQLSRHYRGRLAVSGVTLDGVWSQLPADSTLLEFRQYNPVAFNIRKVGNPHWMAYLLRADGEAPILQDLGPVEPTRKLWNQLRSAGHDKAKADQAARELYQSLFGTFESKITDLKTLFIAPDGFLHLVPLTRLILPDGRYWIERQAIHQLQTGRDLLRQPLRNDSNHFLALGGVDFHQNAEVVTSEPEVPRSLFASVNRQTADEIKFFKPLPASGEEADEIALMYRLNRKAQAEVWPGLEASEARLKALESAPKILHLATHGFYLRDRPLGAERPLVLSGLSLAGANQGLRGQIGPDGEDGILYSLEVLGLNLHGTELVSLSACNTGQGVVDYAEGVYGLVRAFRIAGARRVLMTLWPVGDDHAKDFMVAFYERWLQQPVSDPAKALRETYLAYIRHPDPELRNPRVWAPYVLVGN</sequence>
<dbReference type="PATRIC" id="fig|1429439.4.peg.6384"/>